<dbReference type="STRING" id="1679170.AC625_05570"/>
<accession>A0A0K9GQS3</accession>
<keyword evidence="2" id="KW-1185">Reference proteome</keyword>
<protein>
    <recommendedName>
        <fullName evidence="3">YhjD</fullName>
    </recommendedName>
</protein>
<dbReference type="OrthoDB" id="2988956at2"/>
<organism evidence="1 2">
    <name type="scientific">Peribacillus loiseleuriae</name>
    <dbReference type="NCBI Taxonomy" id="1679170"/>
    <lineage>
        <taxon>Bacteria</taxon>
        <taxon>Bacillati</taxon>
        <taxon>Bacillota</taxon>
        <taxon>Bacilli</taxon>
        <taxon>Bacillales</taxon>
        <taxon>Bacillaceae</taxon>
        <taxon>Peribacillus</taxon>
    </lineage>
</organism>
<dbReference type="AlphaFoldDB" id="A0A0K9GQS3"/>
<sequence length="119" mass="14487">MTRIPEHDRNIIEKALYLPMVVTIFNRDLQIIEGSSLKMKRPYLEIVEAALKLVQSDLVQVKKYLGKENIKVSELKRDQEFTMYRFLYKRYEKHHNYFNPRLKNKVEELLRSYFKEVFT</sequence>
<reference evidence="2" key="1">
    <citation type="submission" date="2015-07" db="EMBL/GenBank/DDBJ databases">
        <title>Genome sequencing project for genomic taxonomy and phylogenomics of Bacillus-like bacteria.</title>
        <authorList>
            <person name="Liu B."/>
            <person name="Wang J."/>
            <person name="Zhu Y."/>
            <person name="Liu G."/>
            <person name="Chen Q."/>
            <person name="Chen Z."/>
            <person name="Lan J."/>
            <person name="Che J."/>
            <person name="Ge C."/>
            <person name="Shi H."/>
            <person name="Pan Z."/>
            <person name="Liu X."/>
        </authorList>
    </citation>
    <scope>NUCLEOTIDE SEQUENCE [LARGE SCALE GENOMIC DNA]</scope>
    <source>
        <strain evidence="2">FJAT-27997</strain>
    </source>
</reference>
<name>A0A0K9GQS3_9BACI</name>
<dbReference type="Proteomes" id="UP000037146">
    <property type="component" value="Unassembled WGS sequence"/>
</dbReference>
<gene>
    <name evidence="1" type="ORF">AC625_05570</name>
</gene>
<dbReference type="EMBL" id="LFZW01000001">
    <property type="protein sequence ID" value="KMY49044.1"/>
    <property type="molecule type" value="Genomic_DNA"/>
</dbReference>
<evidence type="ECO:0000313" key="1">
    <source>
        <dbReference type="EMBL" id="KMY49044.1"/>
    </source>
</evidence>
<dbReference type="PATRIC" id="fig|1679170.3.peg.1192"/>
<proteinExistence type="predicted"/>
<evidence type="ECO:0008006" key="3">
    <source>
        <dbReference type="Google" id="ProtNLM"/>
    </source>
</evidence>
<evidence type="ECO:0000313" key="2">
    <source>
        <dbReference type="Proteomes" id="UP000037146"/>
    </source>
</evidence>
<dbReference type="InterPro" id="IPR058600">
    <property type="entry name" value="YhjD-like"/>
</dbReference>
<dbReference type="RefSeq" id="WP_049680376.1">
    <property type="nucleotide sequence ID" value="NZ_LFZW01000001.1"/>
</dbReference>
<comment type="caution">
    <text evidence="1">The sequence shown here is derived from an EMBL/GenBank/DDBJ whole genome shotgun (WGS) entry which is preliminary data.</text>
</comment>
<dbReference type="Pfam" id="PF26325">
    <property type="entry name" value="YhjD"/>
    <property type="match status" value="1"/>
</dbReference>